<dbReference type="SUPFAM" id="SSF51419">
    <property type="entry name" value="PLP-binding barrel"/>
    <property type="match status" value="1"/>
</dbReference>
<dbReference type="Gene3D" id="3.20.20.10">
    <property type="entry name" value="Alanine racemase"/>
    <property type="match status" value="1"/>
</dbReference>
<comment type="function">
    <text evidence="2">Pyridoxal 5'-phosphate (PLP)-binding protein, which is involved in PLP homeostasis.</text>
</comment>
<evidence type="ECO:0000256" key="1">
    <source>
        <dbReference type="ARBA" id="ARBA00022898"/>
    </source>
</evidence>
<dbReference type="CDD" id="cd00635">
    <property type="entry name" value="PLPDE_III_YBL036c_like"/>
    <property type="match status" value="1"/>
</dbReference>
<feature type="modified residue" description="N6-(pyridoxal phosphate)lysine" evidence="2">
    <location>
        <position position="49"/>
    </location>
</feature>
<evidence type="ECO:0000259" key="4">
    <source>
        <dbReference type="Pfam" id="PF01168"/>
    </source>
</evidence>
<evidence type="ECO:0000313" key="5">
    <source>
        <dbReference type="EMBL" id="MFC5345792.1"/>
    </source>
</evidence>
<dbReference type="InterPro" id="IPR011078">
    <property type="entry name" value="PyrdxlP_homeostasis"/>
</dbReference>
<dbReference type="PANTHER" id="PTHR10146">
    <property type="entry name" value="PROLINE SYNTHETASE CO-TRANSCRIBED BACTERIAL HOMOLOG PROTEIN"/>
    <property type="match status" value="1"/>
</dbReference>
<keyword evidence="6" id="KW-1185">Reference proteome</keyword>
<reference evidence="6" key="1">
    <citation type="journal article" date="2019" name="Int. J. Syst. Evol. Microbiol.">
        <title>The Global Catalogue of Microorganisms (GCM) 10K type strain sequencing project: providing services to taxonomists for standard genome sequencing and annotation.</title>
        <authorList>
            <consortium name="The Broad Institute Genomics Platform"/>
            <consortium name="The Broad Institute Genome Sequencing Center for Infectious Disease"/>
            <person name="Wu L."/>
            <person name="Ma J."/>
        </authorList>
    </citation>
    <scope>NUCLEOTIDE SEQUENCE [LARGE SCALE GENOMIC DNA]</scope>
    <source>
        <strain evidence="6">JCM 12125</strain>
    </source>
</reference>
<proteinExistence type="inferred from homology"/>
<feature type="domain" description="Alanine racemase N-terminal" evidence="4">
    <location>
        <begin position="26"/>
        <end position="237"/>
    </location>
</feature>
<evidence type="ECO:0000256" key="3">
    <source>
        <dbReference type="RuleBase" id="RU004514"/>
    </source>
</evidence>
<dbReference type="NCBIfam" id="TIGR00044">
    <property type="entry name" value="YggS family pyridoxal phosphate-dependent enzyme"/>
    <property type="match status" value="1"/>
</dbReference>
<dbReference type="RefSeq" id="WP_374037843.1">
    <property type="nucleotide sequence ID" value="NZ_CP169082.1"/>
</dbReference>
<dbReference type="PANTHER" id="PTHR10146:SF14">
    <property type="entry name" value="PYRIDOXAL PHOSPHATE HOMEOSTASIS PROTEIN"/>
    <property type="match status" value="1"/>
</dbReference>
<comment type="similarity">
    <text evidence="2 3">Belongs to the pyridoxal phosphate-binding protein YggS/PROSC family.</text>
</comment>
<dbReference type="HAMAP" id="MF_02087">
    <property type="entry name" value="PLP_homeostasis"/>
    <property type="match status" value="1"/>
</dbReference>
<name>A0ABW0FVR4_9CAUL</name>
<gene>
    <name evidence="5" type="ORF">ACFPIE_17895</name>
</gene>
<protein>
    <recommendedName>
        <fullName evidence="2">Pyridoxal phosphate homeostasis protein</fullName>
        <shortName evidence="2">PLP homeostasis protein</shortName>
    </recommendedName>
</protein>
<dbReference type="Pfam" id="PF01168">
    <property type="entry name" value="Ala_racemase_N"/>
    <property type="match status" value="1"/>
</dbReference>
<dbReference type="InterPro" id="IPR029066">
    <property type="entry name" value="PLP-binding_barrel"/>
</dbReference>
<comment type="caution">
    <text evidence="5">The sequence shown here is derived from an EMBL/GenBank/DDBJ whole genome shotgun (WGS) entry which is preliminary data.</text>
</comment>
<sequence length="246" mass="25872">MTASSPASTSPSTGEAFADRLVAIRALMARAAKAAGRDPATVTLTAVSKTQPDDLIEAALASGLRVFGENRVQEAQARWTDRRDLLQKSGLPDLELRLIGPLQSNKAEDAVALFDVIETLDRPKLIGALAAAAQKIGRSPRLLVQINTGEEDQKAGVAPRDADALIAEARAAGLTVEGLMAIPPADEEPILHFALLARIAERNGLKVLSMGMSADYEAAIRLGATHVRVGSALFGERTSAFASSNN</sequence>
<evidence type="ECO:0000313" key="6">
    <source>
        <dbReference type="Proteomes" id="UP001596152"/>
    </source>
</evidence>
<dbReference type="InterPro" id="IPR001608">
    <property type="entry name" value="Ala_racemase_N"/>
</dbReference>
<dbReference type="EMBL" id="JBHSLF010000053">
    <property type="protein sequence ID" value="MFC5345792.1"/>
    <property type="molecule type" value="Genomic_DNA"/>
</dbReference>
<evidence type="ECO:0000256" key="2">
    <source>
        <dbReference type="HAMAP-Rule" id="MF_02087"/>
    </source>
</evidence>
<dbReference type="PIRSF" id="PIRSF004848">
    <property type="entry name" value="YBL036c_PLPDEIII"/>
    <property type="match status" value="1"/>
</dbReference>
<organism evidence="5 6">
    <name type="scientific">Brevundimonas staleyi</name>
    <dbReference type="NCBI Taxonomy" id="74326"/>
    <lineage>
        <taxon>Bacteria</taxon>
        <taxon>Pseudomonadati</taxon>
        <taxon>Pseudomonadota</taxon>
        <taxon>Alphaproteobacteria</taxon>
        <taxon>Caulobacterales</taxon>
        <taxon>Caulobacteraceae</taxon>
        <taxon>Brevundimonas</taxon>
    </lineage>
</organism>
<dbReference type="Proteomes" id="UP001596152">
    <property type="component" value="Unassembled WGS sequence"/>
</dbReference>
<accession>A0ABW0FVR4</accession>
<keyword evidence="1 2" id="KW-0663">Pyridoxal phosphate</keyword>